<dbReference type="GO" id="GO:0005759">
    <property type="term" value="C:mitochondrial matrix"/>
    <property type="evidence" value="ECO:0007669"/>
    <property type="project" value="UniProtKB-SubCell"/>
</dbReference>
<keyword evidence="1" id="KW-0496">Mitochondrion</keyword>
<dbReference type="GO" id="GO:0005524">
    <property type="term" value="F:ATP binding"/>
    <property type="evidence" value="ECO:0007669"/>
    <property type="project" value="UniProtKB-UniRule"/>
</dbReference>
<keyword evidence="1" id="KW-0418">Kinase</keyword>
<organism evidence="4 5">
    <name type="scientific">Polarella glacialis</name>
    <name type="common">Dinoflagellate</name>
    <dbReference type="NCBI Taxonomy" id="89957"/>
    <lineage>
        <taxon>Eukaryota</taxon>
        <taxon>Sar</taxon>
        <taxon>Alveolata</taxon>
        <taxon>Dinophyceae</taxon>
        <taxon>Suessiales</taxon>
        <taxon>Suessiaceae</taxon>
        <taxon>Polarella</taxon>
    </lineage>
</organism>
<feature type="region of interest" description="Disordered" evidence="2">
    <location>
        <begin position="224"/>
        <end position="250"/>
    </location>
</feature>
<keyword evidence="1" id="KW-0808">Transferase</keyword>
<comment type="similarity">
    <text evidence="1">Belongs to the PDK/BCKDK protein kinase family.</text>
</comment>
<keyword evidence="1" id="KW-0547">Nucleotide-binding</keyword>
<comment type="caution">
    <text evidence="4">The sequence shown here is derived from an EMBL/GenBank/DDBJ whole genome shotgun (WGS) entry which is preliminary data.</text>
</comment>
<evidence type="ECO:0000313" key="5">
    <source>
        <dbReference type="Proteomes" id="UP000654075"/>
    </source>
</evidence>
<evidence type="ECO:0000313" key="4">
    <source>
        <dbReference type="EMBL" id="CAE8610001.1"/>
    </source>
</evidence>
<dbReference type="GO" id="GO:0004740">
    <property type="term" value="F:pyruvate dehydrogenase (acetyl-transferring) kinase activity"/>
    <property type="evidence" value="ECO:0007669"/>
    <property type="project" value="TreeGrafter"/>
</dbReference>
<evidence type="ECO:0000259" key="3">
    <source>
        <dbReference type="SMART" id="SM00387"/>
    </source>
</evidence>
<dbReference type="OMA" id="ICESSKH"/>
<dbReference type="EMBL" id="CAJNNV010024491">
    <property type="protein sequence ID" value="CAE8610001.1"/>
    <property type="molecule type" value="Genomic_DNA"/>
</dbReference>
<dbReference type="PANTHER" id="PTHR11947">
    <property type="entry name" value="PYRUVATE DEHYDROGENASE KINASE"/>
    <property type="match status" value="1"/>
</dbReference>
<dbReference type="InterPro" id="IPR039028">
    <property type="entry name" value="BCKD/PDK"/>
</dbReference>
<sequence>FITRISTRILTENYINMRTPRPGWAGVVQRDLVPLDIVQDISSKITNLTESIYGVAPVVEFRGNLTCTLDYIPRHLRFMAQEMLKNACRATTERHIRSGRQGAGYDIRSGRLDAKIPNVVVELQKGDVHVIIKISDQGGGMPKKLQEEAWEYGWSTANSMEDSDDPSSAWDSSSKAWRKELAGFGFGLPLTRLHAQYFGGDVFMQAMPGHGTDMYLLLNHLKEGSPSTETEDPSTALTENENRLSSHNAP</sequence>
<comment type="subcellular location">
    <subcellularLocation>
        <location evidence="1">Mitochondrion matrix</location>
    </subcellularLocation>
</comment>
<reference evidence="4" key="1">
    <citation type="submission" date="2021-02" db="EMBL/GenBank/DDBJ databases">
        <authorList>
            <person name="Dougan E. K."/>
            <person name="Rhodes N."/>
            <person name="Thang M."/>
            <person name="Chan C."/>
        </authorList>
    </citation>
    <scope>NUCLEOTIDE SEQUENCE</scope>
</reference>
<dbReference type="EC" id="2.7.11.-" evidence="1"/>
<keyword evidence="5" id="KW-1185">Reference proteome</keyword>
<dbReference type="Gene3D" id="3.30.565.10">
    <property type="entry name" value="Histidine kinase-like ATPase, C-terminal domain"/>
    <property type="match status" value="1"/>
</dbReference>
<dbReference type="SMART" id="SM00387">
    <property type="entry name" value="HATPase_c"/>
    <property type="match status" value="1"/>
</dbReference>
<gene>
    <name evidence="4" type="ORF">PGLA1383_LOCUS27827</name>
</gene>
<evidence type="ECO:0000256" key="1">
    <source>
        <dbReference type="RuleBase" id="RU366032"/>
    </source>
</evidence>
<dbReference type="Pfam" id="PF02518">
    <property type="entry name" value="HATPase_c"/>
    <property type="match status" value="1"/>
</dbReference>
<dbReference type="InterPro" id="IPR036890">
    <property type="entry name" value="HATPase_C_sf"/>
</dbReference>
<feature type="domain" description="Histidine kinase/HSP90-like ATPase" evidence="3">
    <location>
        <begin position="71"/>
        <end position="222"/>
    </location>
</feature>
<dbReference type="OrthoDB" id="407390at2759"/>
<dbReference type="InterPro" id="IPR004358">
    <property type="entry name" value="Sig_transdc_His_kin-like_C"/>
</dbReference>
<feature type="non-terminal residue" evidence="4">
    <location>
        <position position="250"/>
    </location>
</feature>
<accession>A0A813FHI5</accession>
<dbReference type="GO" id="GO:0010906">
    <property type="term" value="P:regulation of glucose metabolic process"/>
    <property type="evidence" value="ECO:0007669"/>
    <property type="project" value="TreeGrafter"/>
</dbReference>
<dbReference type="Proteomes" id="UP000654075">
    <property type="component" value="Unassembled WGS sequence"/>
</dbReference>
<feature type="compositionally biased region" description="Polar residues" evidence="2">
    <location>
        <begin position="225"/>
        <end position="250"/>
    </location>
</feature>
<evidence type="ECO:0000256" key="2">
    <source>
        <dbReference type="SAM" id="MobiDB-lite"/>
    </source>
</evidence>
<name>A0A813FHI5_POLGL</name>
<dbReference type="InterPro" id="IPR003594">
    <property type="entry name" value="HATPase_dom"/>
</dbReference>
<protein>
    <recommendedName>
        <fullName evidence="1">Protein-serine/threonine kinase</fullName>
        <ecNumber evidence="1">2.7.11.-</ecNumber>
    </recommendedName>
</protein>
<proteinExistence type="inferred from homology"/>
<keyword evidence="1" id="KW-0067">ATP-binding</keyword>
<dbReference type="AlphaFoldDB" id="A0A813FHI5"/>
<dbReference type="PRINTS" id="PR00344">
    <property type="entry name" value="BCTRLSENSOR"/>
</dbReference>
<dbReference type="SUPFAM" id="SSF55874">
    <property type="entry name" value="ATPase domain of HSP90 chaperone/DNA topoisomerase II/histidine kinase"/>
    <property type="match status" value="1"/>
</dbReference>